<evidence type="ECO:0000313" key="1">
    <source>
        <dbReference type="EMBL" id="VVC93655.1"/>
    </source>
</evidence>
<dbReference type="EMBL" id="FZQP02001726">
    <property type="protein sequence ID" value="VVC93655.1"/>
    <property type="molecule type" value="Genomic_DNA"/>
</dbReference>
<dbReference type="Proteomes" id="UP000324832">
    <property type="component" value="Unassembled WGS sequence"/>
</dbReference>
<dbReference type="AlphaFoldDB" id="A0A5E4Q5X1"/>
<gene>
    <name evidence="1" type="ORF">LSINAPIS_LOCUS5798</name>
</gene>
<name>A0A5E4Q5X1_9NEOP</name>
<protein>
    <submittedName>
        <fullName evidence="1">Uncharacterized protein</fullName>
    </submittedName>
</protein>
<keyword evidence="2" id="KW-1185">Reference proteome</keyword>
<sequence length="83" mass="10140">MAKQRKLQSRNRIWTTNVENWMEPQFTKALEVTKEYDHRRLPRIKLLVFDNLFHPQLSWNTFITEDFSRLQLFGCSVKVFPRI</sequence>
<accession>A0A5E4Q5X1</accession>
<organism evidence="1 2">
    <name type="scientific">Leptidea sinapis</name>
    <dbReference type="NCBI Taxonomy" id="189913"/>
    <lineage>
        <taxon>Eukaryota</taxon>
        <taxon>Metazoa</taxon>
        <taxon>Ecdysozoa</taxon>
        <taxon>Arthropoda</taxon>
        <taxon>Hexapoda</taxon>
        <taxon>Insecta</taxon>
        <taxon>Pterygota</taxon>
        <taxon>Neoptera</taxon>
        <taxon>Endopterygota</taxon>
        <taxon>Lepidoptera</taxon>
        <taxon>Glossata</taxon>
        <taxon>Ditrysia</taxon>
        <taxon>Papilionoidea</taxon>
        <taxon>Pieridae</taxon>
        <taxon>Dismorphiinae</taxon>
        <taxon>Leptidea</taxon>
    </lineage>
</organism>
<evidence type="ECO:0000313" key="2">
    <source>
        <dbReference type="Proteomes" id="UP000324832"/>
    </source>
</evidence>
<proteinExistence type="predicted"/>
<reference evidence="1 2" key="1">
    <citation type="submission" date="2017-07" db="EMBL/GenBank/DDBJ databases">
        <authorList>
            <person name="Talla V."/>
            <person name="Backstrom N."/>
        </authorList>
    </citation>
    <scope>NUCLEOTIDE SEQUENCE [LARGE SCALE GENOMIC DNA]</scope>
</reference>